<evidence type="ECO:0000256" key="5">
    <source>
        <dbReference type="SAM" id="Phobius"/>
    </source>
</evidence>
<sequence>MSDSGGPNDAPVIIYSYTPSFALIIVAGNNLILFFIFFVVHLCQTTRYRSWYFATFPVGLLFEIIGYKGESDNPIYSVLNCFFIVTAPVFLSAGIYTTLSALIHRLGKELPAGAALIGVKQTKRQDPAVANYILLGGLEYQVIAICIFIILTVKADGRVSLLVGAQRKIRPETTHGDYVQ</sequence>
<dbReference type="Pfam" id="PF04479">
    <property type="entry name" value="RTA1"/>
    <property type="match status" value="1"/>
</dbReference>
<dbReference type="InterPro" id="IPR007568">
    <property type="entry name" value="RTA1"/>
</dbReference>
<proteinExistence type="predicted"/>
<feature type="transmembrane region" description="Helical" evidence="5">
    <location>
        <begin position="129"/>
        <end position="153"/>
    </location>
</feature>
<dbReference type="AlphaFoldDB" id="A0AAJ0HKM3"/>
<evidence type="ECO:0000313" key="6">
    <source>
        <dbReference type="EMBL" id="KAK3356508.1"/>
    </source>
</evidence>
<protein>
    <recommendedName>
        <fullName evidence="8">RTA1 domain protein</fullName>
    </recommendedName>
</protein>
<gene>
    <name evidence="6" type="ORF">B0T25DRAFT_565875</name>
</gene>
<comment type="subcellular location">
    <subcellularLocation>
        <location evidence="1">Membrane</location>
        <topology evidence="1">Multi-pass membrane protein</topology>
    </subcellularLocation>
</comment>
<feature type="transmembrane region" description="Helical" evidence="5">
    <location>
        <begin position="75"/>
        <end position="99"/>
    </location>
</feature>
<organism evidence="6 7">
    <name type="scientific">Lasiosphaeria hispida</name>
    <dbReference type="NCBI Taxonomy" id="260671"/>
    <lineage>
        <taxon>Eukaryota</taxon>
        <taxon>Fungi</taxon>
        <taxon>Dikarya</taxon>
        <taxon>Ascomycota</taxon>
        <taxon>Pezizomycotina</taxon>
        <taxon>Sordariomycetes</taxon>
        <taxon>Sordariomycetidae</taxon>
        <taxon>Sordariales</taxon>
        <taxon>Lasiosphaeriaceae</taxon>
        <taxon>Lasiosphaeria</taxon>
    </lineage>
</organism>
<keyword evidence="4 5" id="KW-0472">Membrane</keyword>
<keyword evidence="2 5" id="KW-0812">Transmembrane</keyword>
<dbReference type="EMBL" id="JAUIQD010000003">
    <property type="protein sequence ID" value="KAK3356508.1"/>
    <property type="molecule type" value="Genomic_DNA"/>
</dbReference>
<evidence type="ECO:0000256" key="4">
    <source>
        <dbReference type="ARBA" id="ARBA00023136"/>
    </source>
</evidence>
<keyword evidence="3 5" id="KW-1133">Transmembrane helix</keyword>
<dbReference type="PANTHER" id="PTHR31465:SF1">
    <property type="entry name" value="PROTEIN RTA1-RELATED"/>
    <property type="match status" value="1"/>
</dbReference>
<evidence type="ECO:0000256" key="2">
    <source>
        <dbReference type="ARBA" id="ARBA00022692"/>
    </source>
</evidence>
<dbReference type="GO" id="GO:0016020">
    <property type="term" value="C:membrane"/>
    <property type="evidence" value="ECO:0007669"/>
    <property type="project" value="UniProtKB-SubCell"/>
</dbReference>
<feature type="transmembrane region" description="Helical" evidence="5">
    <location>
        <begin position="20"/>
        <end position="43"/>
    </location>
</feature>
<evidence type="ECO:0000256" key="3">
    <source>
        <dbReference type="ARBA" id="ARBA00022989"/>
    </source>
</evidence>
<dbReference type="PANTHER" id="PTHR31465">
    <property type="entry name" value="PROTEIN RTA1-RELATED"/>
    <property type="match status" value="1"/>
</dbReference>
<dbReference type="Proteomes" id="UP001275084">
    <property type="component" value="Unassembled WGS sequence"/>
</dbReference>
<accession>A0AAJ0HKM3</accession>
<name>A0AAJ0HKM3_9PEZI</name>
<evidence type="ECO:0000313" key="7">
    <source>
        <dbReference type="Proteomes" id="UP001275084"/>
    </source>
</evidence>
<comment type="caution">
    <text evidence="6">The sequence shown here is derived from an EMBL/GenBank/DDBJ whole genome shotgun (WGS) entry which is preliminary data.</text>
</comment>
<reference evidence="6" key="2">
    <citation type="submission" date="2023-06" db="EMBL/GenBank/DDBJ databases">
        <authorList>
            <consortium name="Lawrence Berkeley National Laboratory"/>
            <person name="Haridas S."/>
            <person name="Hensen N."/>
            <person name="Bonometti L."/>
            <person name="Westerberg I."/>
            <person name="Brannstrom I.O."/>
            <person name="Guillou S."/>
            <person name="Cros-Aarteil S."/>
            <person name="Calhoun S."/>
            <person name="Kuo A."/>
            <person name="Mondo S."/>
            <person name="Pangilinan J."/>
            <person name="Riley R."/>
            <person name="Labutti K."/>
            <person name="Andreopoulos B."/>
            <person name="Lipzen A."/>
            <person name="Chen C."/>
            <person name="Yanf M."/>
            <person name="Daum C."/>
            <person name="Ng V."/>
            <person name="Clum A."/>
            <person name="Steindorff A."/>
            <person name="Ohm R."/>
            <person name="Martin F."/>
            <person name="Silar P."/>
            <person name="Natvig D."/>
            <person name="Lalanne C."/>
            <person name="Gautier V."/>
            <person name="Ament-Velasquez S.L."/>
            <person name="Kruys A."/>
            <person name="Hutchinson M.I."/>
            <person name="Powell A.J."/>
            <person name="Barry K."/>
            <person name="Miller A.N."/>
            <person name="Grigoriev I.V."/>
            <person name="Debuchy R."/>
            <person name="Gladieux P."/>
            <person name="Thoren M.H."/>
            <person name="Johannesson H."/>
        </authorList>
    </citation>
    <scope>NUCLEOTIDE SEQUENCE</scope>
    <source>
        <strain evidence="6">CBS 955.72</strain>
    </source>
</reference>
<evidence type="ECO:0008006" key="8">
    <source>
        <dbReference type="Google" id="ProtNLM"/>
    </source>
</evidence>
<reference evidence="6" key="1">
    <citation type="journal article" date="2023" name="Mol. Phylogenet. Evol.">
        <title>Genome-scale phylogeny and comparative genomics of the fungal order Sordariales.</title>
        <authorList>
            <person name="Hensen N."/>
            <person name="Bonometti L."/>
            <person name="Westerberg I."/>
            <person name="Brannstrom I.O."/>
            <person name="Guillou S."/>
            <person name="Cros-Aarteil S."/>
            <person name="Calhoun S."/>
            <person name="Haridas S."/>
            <person name="Kuo A."/>
            <person name="Mondo S."/>
            <person name="Pangilinan J."/>
            <person name="Riley R."/>
            <person name="LaButti K."/>
            <person name="Andreopoulos B."/>
            <person name="Lipzen A."/>
            <person name="Chen C."/>
            <person name="Yan M."/>
            <person name="Daum C."/>
            <person name="Ng V."/>
            <person name="Clum A."/>
            <person name="Steindorff A."/>
            <person name="Ohm R.A."/>
            <person name="Martin F."/>
            <person name="Silar P."/>
            <person name="Natvig D.O."/>
            <person name="Lalanne C."/>
            <person name="Gautier V."/>
            <person name="Ament-Velasquez S.L."/>
            <person name="Kruys A."/>
            <person name="Hutchinson M.I."/>
            <person name="Powell A.J."/>
            <person name="Barry K."/>
            <person name="Miller A.N."/>
            <person name="Grigoriev I.V."/>
            <person name="Debuchy R."/>
            <person name="Gladieux P."/>
            <person name="Hiltunen Thoren M."/>
            <person name="Johannesson H."/>
        </authorList>
    </citation>
    <scope>NUCLEOTIDE SEQUENCE</scope>
    <source>
        <strain evidence="6">CBS 955.72</strain>
    </source>
</reference>
<feature type="transmembrane region" description="Helical" evidence="5">
    <location>
        <begin position="50"/>
        <end position="69"/>
    </location>
</feature>
<evidence type="ECO:0000256" key="1">
    <source>
        <dbReference type="ARBA" id="ARBA00004141"/>
    </source>
</evidence>
<keyword evidence="7" id="KW-1185">Reference proteome</keyword>